<evidence type="ECO:0000256" key="8">
    <source>
        <dbReference type="HAMAP-Rule" id="MF_00265"/>
    </source>
</evidence>
<comment type="cofactor">
    <cofactor evidence="1 8">
        <name>Mg(2+)</name>
        <dbReference type="ChEBI" id="CHEBI:18420"/>
    </cofactor>
</comment>
<keyword evidence="5 8" id="KW-0378">Hydrolase</keyword>
<feature type="binding site" evidence="8">
    <location>
        <position position="97"/>
    </location>
    <ligand>
        <name>Mg(2+)</name>
        <dbReference type="ChEBI" id="CHEBI:18420"/>
    </ligand>
</feature>
<keyword evidence="2 8" id="KW-1277">Toxin-antitoxin system</keyword>
<dbReference type="GO" id="GO:0016787">
    <property type="term" value="F:hydrolase activity"/>
    <property type="evidence" value="ECO:0007669"/>
    <property type="project" value="UniProtKB-KW"/>
</dbReference>
<comment type="similarity">
    <text evidence="7 8">Belongs to the PINc/VapC protein family.</text>
</comment>
<dbReference type="InterPro" id="IPR050556">
    <property type="entry name" value="Type_II_TA_system_RNase"/>
</dbReference>
<evidence type="ECO:0000313" key="11">
    <source>
        <dbReference type="Proteomes" id="UP000198531"/>
    </source>
</evidence>
<dbReference type="SUPFAM" id="SSF88723">
    <property type="entry name" value="PIN domain-like"/>
    <property type="match status" value="1"/>
</dbReference>
<evidence type="ECO:0000313" key="10">
    <source>
        <dbReference type="EMBL" id="SFR73256.1"/>
    </source>
</evidence>
<evidence type="ECO:0000256" key="3">
    <source>
        <dbReference type="ARBA" id="ARBA00022722"/>
    </source>
</evidence>
<evidence type="ECO:0000256" key="7">
    <source>
        <dbReference type="ARBA" id="ARBA00038093"/>
    </source>
</evidence>
<dbReference type="OrthoDB" id="38049at2157"/>
<name>A0A1I6J2R7_9EURY</name>
<evidence type="ECO:0000256" key="1">
    <source>
        <dbReference type="ARBA" id="ARBA00001946"/>
    </source>
</evidence>
<dbReference type="PANTHER" id="PTHR33653:SF1">
    <property type="entry name" value="RIBONUCLEASE VAPC2"/>
    <property type="match status" value="1"/>
</dbReference>
<evidence type="ECO:0000256" key="4">
    <source>
        <dbReference type="ARBA" id="ARBA00022723"/>
    </source>
</evidence>
<dbReference type="STRING" id="553469.SAMN04487947_3969"/>
<feature type="domain" description="PIN" evidence="9">
    <location>
        <begin position="1"/>
        <end position="124"/>
    </location>
</feature>
<feature type="binding site" evidence="8">
    <location>
        <position position="4"/>
    </location>
    <ligand>
        <name>Mg(2+)</name>
        <dbReference type="ChEBI" id="CHEBI:18420"/>
    </ligand>
</feature>
<dbReference type="InterPro" id="IPR002716">
    <property type="entry name" value="PIN_dom"/>
</dbReference>
<gene>
    <name evidence="8" type="primary">vapC</name>
    <name evidence="10" type="ORF">SAMN04487947_3969</name>
</gene>
<dbReference type="GO" id="GO:0004540">
    <property type="term" value="F:RNA nuclease activity"/>
    <property type="evidence" value="ECO:0007669"/>
    <property type="project" value="InterPro"/>
</dbReference>
<sequence>MIVDTNVLIRLMQGGDRTIEKVRELENQHVPLALSAMTLFELYHSVERVNAPEERRRRIETVLDSKPIYPADGTVMKKAGRLDGRLTGEGREIGIGDTVIAATALVHEEPVLTENVTHFRRIDELDVESC</sequence>
<proteinExistence type="inferred from homology"/>
<reference evidence="11" key="1">
    <citation type="submission" date="2016-10" db="EMBL/GenBank/DDBJ databases">
        <authorList>
            <person name="Varghese N."/>
            <person name="Submissions S."/>
        </authorList>
    </citation>
    <scope>NUCLEOTIDE SEQUENCE [LARGE SCALE GENOMIC DNA]</scope>
    <source>
        <strain evidence="11">CGMCC 1.7736</strain>
    </source>
</reference>
<evidence type="ECO:0000256" key="2">
    <source>
        <dbReference type="ARBA" id="ARBA00022649"/>
    </source>
</evidence>
<keyword evidence="6 8" id="KW-0460">Magnesium</keyword>
<dbReference type="Proteomes" id="UP000198531">
    <property type="component" value="Unassembled WGS sequence"/>
</dbReference>
<dbReference type="EMBL" id="FOYT01000006">
    <property type="protein sequence ID" value="SFR73256.1"/>
    <property type="molecule type" value="Genomic_DNA"/>
</dbReference>
<protein>
    <recommendedName>
        <fullName evidence="8">Ribonuclease VapC</fullName>
        <shortName evidence="8">RNase VapC</shortName>
        <ecNumber evidence="8">3.1.-.-</ecNumber>
    </recommendedName>
    <alternativeName>
        <fullName evidence="8">Putative toxin VapC</fullName>
    </alternativeName>
</protein>
<comment type="function">
    <text evidence="8">Toxic component of a toxin-antitoxin (TA) system. An RNase.</text>
</comment>
<dbReference type="HAMAP" id="MF_00265">
    <property type="entry name" value="VapC_Nob1"/>
    <property type="match status" value="1"/>
</dbReference>
<dbReference type="AlphaFoldDB" id="A0A1I6J2R7"/>
<dbReference type="Pfam" id="PF01850">
    <property type="entry name" value="PIN"/>
    <property type="match status" value="1"/>
</dbReference>
<dbReference type="GO" id="GO:0090729">
    <property type="term" value="F:toxin activity"/>
    <property type="evidence" value="ECO:0007669"/>
    <property type="project" value="UniProtKB-KW"/>
</dbReference>
<evidence type="ECO:0000256" key="5">
    <source>
        <dbReference type="ARBA" id="ARBA00022801"/>
    </source>
</evidence>
<dbReference type="InterPro" id="IPR022907">
    <property type="entry name" value="VapC_family"/>
</dbReference>
<dbReference type="GO" id="GO:0000287">
    <property type="term" value="F:magnesium ion binding"/>
    <property type="evidence" value="ECO:0007669"/>
    <property type="project" value="UniProtKB-UniRule"/>
</dbReference>
<dbReference type="RefSeq" id="WP_089810930.1">
    <property type="nucleotide sequence ID" value="NZ_FOYT01000006.1"/>
</dbReference>
<accession>A0A1I6J2R7</accession>
<organism evidence="10 11">
    <name type="scientific">Halogeometricum rufum</name>
    <dbReference type="NCBI Taxonomy" id="553469"/>
    <lineage>
        <taxon>Archaea</taxon>
        <taxon>Methanobacteriati</taxon>
        <taxon>Methanobacteriota</taxon>
        <taxon>Stenosarchaea group</taxon>
        <taxon>Halobacteria</taxon>
        <taxon>Halobacteriales</taxon>
        <taxon>Haloferacaceae</taxon>
        <taxon>Halogeometricum</taxon>
    </lineage>
</organism>
<dbReference type="Gene3D" id="3.40.50.1010">
    <property type="entry name" value="5'-nuclease"/>
    <property type="match status" value="1"/>
</dbReference>
<evidence type="ECO:0000259" key="9">
    <source>
        <dbReference type="Pfam" id="PF01850"/>
    </source>
</evidence>
<dbReference type="InterPro" id="IPR029060">
    <property type="entry name" value="PIN-like_dom_sf"/>
</dbReference>
<keyword evidence="3 8" id="KW-0540">Nuclease</keyword>
<keyword evidence="4 8" id="KW-0479">Metal-binding</keyword>
<evidence type="ECO:0000256" key="6">
    <source>
        <dbReference type="ARBA" id="ARBA00022842"/>
    </source>
</evidence>
<dbReference type="CDD" id="cd18754">
    <property type="entry name" value="PIN_VapC4-5_FitB-like"/>
    <property type="match status" value="1"/>
</dbReference>
<keyword evidence="11" id="KW-1185">Reference proteome</keyword>
<dbReference type="PANTHER" id="PTHR33653">
    <property type="entry name" value="RIBONUCLEASE VAPC2"/>
    <property type="match status" value="1"/>
</dbReference>
<dbReference type="EC" id="3.1.-.-" evidence="8"/>
<keyword evidence="8" id="KW-0800">Toxin</keyword>